<organism evidence="1">
    <name type="scientific">marine sediment metagenome</name>
    <dbReference type="NCBI Taxonomy" id="412755"/>
    <lineage>
        <taxon>unclassified sequences</taxon>
        <taxon>metagenomes</taxon>
        <taxon>ecological metagenomes</taxon>
    </lineage>
</organism>
<dbReference type="Gene3D" id="3.40.1350.10">
    <property type="match status" value="1"/>
</dbReference>
<sequence>MRSIGDVRAIGLAGEHRVASELLLRGHNPSIAIIDRGVDMILGDGTTIQVKTTTQLGQQKRGYYVTVDISSTSYTMARRGADPTDLRADYFIVWIVPRNEFYIIPRDAIIARNVKHSLSIAPNSGQGFATYKDRWDLLKEMPIFDKLIQFSPFEDSKGRLLKEGDVLQTKSGMTKMTLSLVDGVWLVDVKGDKIQLYSSGAKALEYTGNIFLEH</sequence>
<name>A0A0F9AT22_9ZZZZ</name>
<dbReference type="AlphaFoldDB" id="A0A0F9AT22"/>
<dbReference type="EMBL" id="LAZR01041190">
    <property type="protein sequence ID" value="KKL12610.1"/>
    <property type="molecule type" value="Genomic_DNA"/>
</dbReference>
<protein>
    <recommendedName>
        <fullName evidence="2">PD(D/E)XK endonuclease domain-containing protein</fullName>
    </recommendedName>
</protein>
<proteinExistence type="predicted"/>
<evidence type="ECO:0008006" key="2">
    <source>
        <dbReference type="Google" id="ProtNLM"/>
    </source>
</evidence>
<reference evidence="1" key="1">
    <citation type="journal article" date="2015" name="Nature">
        <title>Complex archaea that bridge the gap between prokaryotes and eukaryotes.</title>
        <authorList>
            <person name="Spang A."/>
            <person name="Saw J.H."/>
            <person name="Jorgensen S.L."/>
            <person name="Zaremba-Niedzwiedzka K."/>
            <person name="Martijn J."/>
            <person name="Lind A.E."/>
            <person name="van Eijk R."/>
            <person name="Schleper C."/>
            <person name="Guy L."/>
            <person name="Ettema T.J."/>
        </authorList>
    </citation>
    <scope>NUCLEOTIDE SEQUENCE</scope>
</reference>
<evidence type="ECO:0000313" key="1">
    <source>
        <dbReference type="EMBL" id="KKL12610.1"/>
    </source>
</evidence>
<gene>
    <name evidence="1" type="ORF">LCGC14_2534010</name>
</gene>
<dbReference type="InterPro" id="IPR011856">
    <property type="entry name" value="tRNA_endonuc-like_dom_sf"/>
</dbReference>
<dbReference type="GO" id="GO:0003676">
    <property type="term" value="F:nucleic acid binding"/>
    <property type="evidence" value="ECO:0007669"/>
    <property type="project" value="InterPro"/>
</dbReference>
<accession>A0A0F9AT22</accession>
<comment type="caution">
    <text evidence="1">The sequence shown here is derived from an EMBL/GenBank/DDBJ whole genome shotgun (WGS) entry which is preliminary data.</text>
</comment>